<dbReference type="Pfam" id="PF00857">
    <property type="entry name" value="Isochorismatase"/>
    <property type="match status" value="1"/>
</dbReference>
<evidence type="ECO:0000256" key="1">
    <source>
        <dbReference type="ARBA" id="ARBA00006336"/>
    </source>
</evidence>
<protein>
    <submittedName>
        <fullName evidence="4">Nicotinamidase-related amidase</fullName>
    </submittedName>
</protein>
<dbReference type="InterPro" id="IPR050272">
    <property type="entry name" value="Isochorismatase-like_hydrls"/>
</dbReference>
<evidence type="ECO:0000256" key="2">
    <source>
        <dbReference type="ARBA" id="ARBA00022801"/>
    </source>
</evidence>
<feature type="domain" description="Isochorismatase-like" evidence="3">
    <location>
        <begin position="7"/>
        <end position="170"/>
    </location>
</feature>
<reference evidence="5" key="1">
    <citation type="submission" date="2016-10" db="EMBL/GenBank/DDBJ databases">
        <authorList>
            <person name="Varghese N."/>
            <person name="Submissions S."/>
        </authorList>
    </citation>
    <scope>NUCLEOTIDE SEQUENCE [LARGE SCALE GENOMIC DNA]</scope>
    <source>
        <strain evidence="5">CGMCC 1.10369</strain>
    </source>
</reference>
<evidence type="ECO:0000259" key="3">
    <source>
        <dbReference type="Pfam" id="PF00857"/>
    </source>
</evidence>
<gene>
    <name evidence="4" type="ORF">SAMN04488053_11740</name>
</gene>
<dbReference type="Gene3D" id="3.40.50.850">
    <property type="entry name" value="Isochorismatase-like"/>
    <property type="match status" value="1"/>
</dbReference>
<organism evidence="4 5">
    <name type="scientific">Alkalicoccus daliensis</name>
    <dbReference type="NCBI Taxonomy" id="745820"/>
    <lineage>
        <taxon>Bacteria</taxon>
        <taxon>Bacillati</taxon>
        <taxon>Bacillota</taxon>
        <taxon>Bacilli</taxon>
        <taxon>Bacillales</taxon>
        <taxon>Bacillaceae</taxon>
        <taxon>Alkalicoccus</taxon>
    </lineage>
</organism>
<dbReference type="GO" id="GO:0016787">
    <property type="term" value="F:hydrolase activity"/>
    <property type="evidence" value="ECO:0007669"/>
    <property type="project" value="UniProtKB-KW"/>
</dbReference>
<keyword evidence="2" id="KW-0378">Hydrolase</keyword>
<dbReference type="PANTHER" id="PTHR43540">
    <property type="entry name" value="PEROXYUREIDOACRYLATE/UREIDOACRYLATE AMIDOHYDROLASE-RELATED"/>
    <property type="match status" value="1"/>
</dbReference>
<dbReference type="Proteomes" id="UP000198778">
    <property type="component" value="Unassembled WGS sequence"/>
</dbReference>
<dbReference type="STRING" id="745820.SAMN04488053_11740"/>
<dbReference type="InterPro" id="IPR000868">
    <property type="entry name" value="Isochorismatase-like_dom"/>
</dbReference>
<dbReference type="InterPro" id="IPR036380">
    <property type="entry name" value="Isochorismatase-like_sf"/>
</dbReference>
<accession>A0A1H0KEQ9</accession>
<proteinExistence type="inferred from homology"/>
<dbReference type="SUPFAM" id="SSF52499">
    <property type="entry name" value="Isochorismatase-like hydrolases"/>
    <property type="match status" value="1"/>
</dbReference>
<comment type="similarity">
    <text evidence="1">Belongs to the isochorismatase family.</text>
</comment>
<dbReference type="EMBL" id="FNIL01000017">
    <property type="protein sequence ID" value="SDO54405.1"/>
    <property type="molecule type" value="Genomic_DNA"/>
</dbReference>
<name>A0A1H0KEQ9_9BACI</name>
<dbReference type="CDD" id="cd00431">
    <property type="entry name" value="cysteine_hydrolases"/>
    <property type="match status" value="1"/>
</dbReference>
<dbReference type="AlphaFoldDB" id="A0A1H0KEQ9"/>
<evidence type="ECO:0000313" key="5">
    <source>
        <dbReference type="Proteomes" id="UP000198778"/>
    </source>
</evidence>
<evidence type="ECO:0000313" key="4">
    <source>
        <dbReference type="EMBL" id="SDO54405.1"/>
    </source>
</evidence>
<sequence>MINKQKTALVLIDMQKESQFGIDQLDQAVNNADRLIEAFREAGIPIIYTRHLNRADGTNLSIGEPKKENGEPVYYSTAQENHKVIDKIAPASAEPVVDKHRWSAFYETDLHEQLQEQGIEHIFIGGFVTDGCLMTSTFDAYFRNYQINLVEDISGSTNEGSHMASILMMANWIYNLKVFSADKAIQWVQDKPVQVWECPRPDSLPFTPENMREQFQKLL</sequence>
<keyword evidence="5" id="KW-1185">Reference proteome</keyword>